<dbReference type="EMBL" id="GGEC01006712">
    <property type="protein sequence ID" value="MBW87195.1"/>
    <property type="molecule type" value="Transcribed_RNA"/>
</dbReference>
<evidence type="ECO:0000313" key="1">
    <source>
        <dbReference type="EMBL" id="MBW87195.1"/>
    </source>
</evidence>
<protein>
    <submittedName>
        <fullName evidence="1">Uncharacterized protein</fullName>
    </submittedName>
</protein>
<organism evidence="1">
    <name type="scientific">Rhizophora mucronata</name>
    <name type="common">Asiatic mangrove</name>
    <dbReference type="NCBI Taxonomy" id="61149"/>
    <lineage>
        <taxon>Eukaryota</taxon>
        <taxon>Viridiplantae</taxon>
        <taxon>Streptophyta</taxon>
        <taxon>Embryophyta</taxon>
        <taxon>Tracheophyta</taxon>
        <taxon>Spermatophyta</taxon>
        <taxon>Magnoliopsida</taxon>
        <taxon>eudicotyledons</taxon>
        <taxon>Gunneridae</taxon>
        <taxon>Pentapetalae</taxon>
        <taxon>rosids</taxon>
        <taxon>fabids</taxon>
        <taxon>Malpighiales</taxon>
        <taxon>Rhizophoraceae</taxon>
        <taxon>Rhizophora</taxon>
    </lineage>
</organism>
<name>A0A2P2J137_RHIMU</name>
<sequence>MKNASRNKFLLCFKPVVDMDQLVLEPKGDIVRSKNQALECASMDRKEIFRRSMSNSSLSDFSTTNSGLILQSAKKNISQVIIEAVWFQKNPASCF</sequence>
<reference evidence="1" key="1">
    <citation type="submission" date="2018-02" db="EMBL/GenBank/DDBJ databases">
        <title>Rhizophora mucronata_Transcriptome.</title>
        <authorList>
            <person name="Meera S.P."/>
            <person name="Sreeshan A."/>
            <person name="Augustine A."/>
        </authorList>
    </citation>
    <scope>NUCLEOTIDE SEQUENCE</scope>
    <source>
        <tissue evidence="1">Leaf</tissue>
    </source>
</reference>
<dbReference type="AlphaFoldDB" id="A0A2P2J137"/>
<accession>A0A2P2J137</accession>
<proteinExistence type="predicted"/>